<comment type="caution">
    <text evidence="1">The sequence shown here is derived from an EMBL/GenBank/DDBJ whole genome shotgun (WGS) entry which is preliminary data.</text>
</comment>
<dbReference type="EMBL" id="CACRXK020025961">
    <property type="protein sequence ID" value="CAB4039852.1"/>
    <property type="molecule type" value="Genomic_DNA"/>
</dbReference>
<gene>
    <name evidence="1" type="ORF">PACLA_8A017411</name>
</gene>
<protein>
    <submittedName>
        <fullName evidence="1">Uncharacterized protein</fullName>
    </submittedName>
</protein>
<organism evidence="1 2">
    <name type="scientific">Paramuricea clavata</name>
    <name type="common">Red gorgonian</name>
    <name type="synonym">Violescent sea-whip</name>
    <dbReference type="NCBI Taxonomy" id="317549"/>
    <lineage>
        <taxon>Eukaryota</taxon>
        <taxon>Metazoa</taxon>
        <taxon>Cnidaria</taxon>
        <taxon>Anthozoa</taxon>
        <taxon>Octocorallia</taxon>
        <taxon>Malacalcyonacea</taxon>
        <taxon>Plexauridae</taxon>
        <taxon>Paramuricea</taxon>
    </lineage>
</organism>
<feature type="non-terminal residue" evidence="1">
    <location>
        <position position="248"/>
    </location>
</feature>
<evidence type="ECO:0000313" key="1">
    <source>
        <dbReference type="EMBL" id="CAB4039852.1"/>
    </source>
</evidence>
<accession>A0A6S7LPF8</accession>
<keyword evidence="2" id="KW-1185">Reference proteome</keyword>
<proteinExistence type="predicted"/>
<sequence>MVATHDRSPRSCRLISQWILKRIKISGVDKKTPQSLAWFIEDLHLDCDQNDVTKETDPYEITSELEDSAEHHESTKDETWLCESRDGQNNQRVTAIHQSICISSDSSTEEDVEPEIELYKGDPLTPVYERRNEAYSIDEIAEILIRDQAMERLCIALPVNISHIVSFLVNNAKMKKIDDIKYDDMGAWIHTGTPKRSMTATYKNGEFKSILHSTDMDCANNGKAFVVKRTYYVDKSSSDVRKIHSSLE</sequence>
<dbReference type="AlphaFoldDB" id="A0A6S7LPF8"/>
<dbReference type="Proteomes" id="UP001152795">
    <property type="component" value="Unassembled WGS sequence"/>
</dbReference>
<evidence type="ECO:0000313" key="2">
    <source>
        <dbReference type="Proteomes" id="UP001152795"/>
    </source>
</evidence>
<name>A0A6S7LPF8_PARCT</name>
<reference evidence="1" key="1">
    <citation type="submission" date="2020-04" db="EMBL/GenBank/DDBJ databases">
        <authorList>
            <person name="Alioto T."/>
            <person name="Alioto T."/>
            <person name="Gomez Garrido J."/>
        </authorList>
    </citation>
    <scope>NUCLEOTIDE SEQUENCE</scope>
    <source>
        <strain evidence="1">A484AB</strain>
    </source>
</reference>